<feature type="active site" description="Charge relay system" evidence="7">
    <location>
        <position position="163"/>
    </location>
</feature>
<evidence type="ECO:0000256" key="7">
    <source>
        <dbReference type="PIRSR" id="PIRSR611782-1"/>
    </source>
</evidence>
<dbReference type="GO" id="GO:0004252">
    <property type="term" value="F:serine-type endopeptidase activity"/>
    <property type="evidence" value="ECO:0007669"/>
    <property type="project" value="InterPro"/>
</dbReference>
<name>A0A397Q9Q2_9HYPH</name>
<dbReference type="Gene3D" id="2.40.10.120">
    <property type="match status" value="1"/>
</dbReference>
<keyword evidence="4" id="KW-0677">Repeat</keyword>
<dbReference type="RefSeq" id="WP_119061309.1">
    <property type="nucleotide sequence ID" value="NZ_QXDF01000001.1"/>
</dbReference>
<dbReference type="InterPro" id="IPR009003">
    <property type="entry name" value="Peptidase_S1_PA"/>
</dbReference>
<reference evidence="11 12" key="1">
    <citation type="submission" date="2018-08" db="EMBL/GenBank/DDBJ databases">
        <title>Genomic Encyclopedia of Archaeal and Bacterial Type Strains, Phase II (KMG-II): from individual species to whole genera.</title>
        <authorList>
            <person name="Goeker M."/>
        </authorList>
    </citation>
    <scope>NUCLEOTIDE SEQUENCE [LARGE SCALE GENOMIC DNA]</scope>
    <source>
        <strain evidence="11 12">DSM 5002</strain>
    </source>
</reference>
<evidence type="ECO:0000256" key="6">
    <source>
        <dbReference type="ARBA" id="ARBA00022825"/>
    </source>
</evidence>
<dbReference type="PROSITE" id="PS50106">
    <property type="entry name" value="PDZ"/>
    <property type="match status" value="2"/>
</dbReference>
<feature type="active site" description="Charge relay system" evidence="7">
    <location>
        <position position="240"/>
    </location>
</feature>
<gene>
    <name evidence="11" type="ORF">BXY53_1631</name>
</gene>
<dbReference type="PRINTS" id="PR00834">
    <property type="entry name" value="PROTEASES2C"/>
</dbReference>
<feature type="domain" description="PDZ" evidence="10">
    <location>
        <begin position="381"/>
        <end position="459"/>
    </location>
</feature>
<evidence type="ECO:0000256" key="9">
    <source>
        <dbReference type="SAM" id="SignalP"/>
    </source>
</evidence>
<dbReference type="OrthoDB" id="7358927at2"/>
<feature type="binding site" evidence="8">
    <location>
        <begin position="238"/>
        <end position="240"/>
    </location>
    <ligand>
        <name>substrate</name>
    </ligand>
</feature>
<dbReference type="InterPro" id="IPR036034">
    <property type="entry name" value="PDZ_sf"/>
</dbReference>
<dbReference type="PANTHER" id="PTHR22939:SF129">
    <property type="entry name" value="SERINE PROTEASE HTRA2, MITOCHONDRIAL"/>
    <property type="match status" value="1"/>
</dbReference>
<dbReference type="SUPFAM" id="SSF50156">
    <property type="entry name" value="PDZ domain-like"/>
    <property type="match status" value="2"/>
</dbReference>
<feature type="domain" description="PDZ" evidence="10">
    <location>
        <begin position="278"/>
        <end position="375"/>
    </location>
</feature>
<keyword evidence="5" id="KW-0378">Hydrolase</keyword>
<feature type="active site" description="Charge relay system" evidence="7">
    <location>
        <position position="126"/>
    </location>
</feature>
<dbReference type="Gene3D" id="2.30.42.10">
    <property type="match status" value="2"/>
</dbReference>
<proteinExistence type="inferred from homology"/>
<feature type="chain" id="PRO_5038424487" evidence="9">
    <location>
        <begin position="26"/>
        <end position="493"/>
    </location>
</feature>
<dbReference type="SUPFAM" id="SSF50494">
    <property type="entry name" value="Trypsin-like serine proteases"/>
    <property type="match status" value="1"/>
</dbReference>
<keyword evidence="12" id="KW-1185">Reference proteome</keyword>
<dbReference type="Proteomes" id="UP000266273">
    <property type="component" value="Unassembled WGS sequence"/>
</dbReference>
<evidence type="ECO:0000256" key="8">
    <source>
        <dbReference type="PIRSR" id="PIRSR611782-2"/>
    </source>
</evidence>
<protein>
    <submittedName>
        <fullName evidence="11">Do/DeqQ family serine protease</fullName>
    </submittedName>
</protein>
<dbReference type="PANTHER" id="PTHR22939">
    <property type="entry name" value="SERINE PROTEASE FAMILY S1C HTRA-RELATED"/>
    <property type="match status" value="1"/>
</dbReference>
<evidence type="ECO:0000259" key="10">
    <source>
        <dbReference type="PROSITE" id="PS50106"/>
    </source>
</evidence>
<dbReference type="NCBIfam" id="TIGR02037">
    <property type="entry name" value="degP_htrA_DO"/>
    <property type="match status" value="1"/>
</dbReference>
<evidence type="ECO:0000256" key="2">
    <source>
        <dbReference type="ARBA" id="ARBA00022670"/>
    </source>
</evidence>
<evidence type="ECO:0000256" key="1">
    <source>
        <dbReference type="ARBA" id="ARBA00010541"/>
    </source>
</evidence>
<feature type="signal peptide" evidence="9">
    <location>
        <begin position="1"/>
        <end position="25"/>
    </location>
</feature>
<evidence type="ECO:0000256" key="4">
    <source>
        <dbReference type="ARBA" id="ARBA00022737"/>
    </source>
</evidence>
<dbReference type="GO" id="GO:0006508">
    <property type="term" value="P:proteolysis"/>
    <property type="evidence" value="ECO:0007669"/>
    <property type="project" value="UniProtKB-KW"/>
</dbReference>
<comment type="similarity">
    <text evidence="1">Belongs to the peptidase S1C family.</text>
</comment>
<dbReference type="InterPro" id="IPR001478">
    <property type="entry name" value="PDZ"/>
</dbReference>
<keyword evidence="2 11" id="KW-0645">Protease</keyword>
<keyword evidence="3 9" id="KW-0732">Signal</keyword>
<dbReference type="EMBL" id="QXDF01000001">
    <property type="protein sequence ID" value="RIA56525.1"/>
    <property type="molecule type" value="Genomic_DNA"/>
</dbReference>
<organism evidence="11 12">
    <name type="scientific">Dichotomicrobium thermohalophilum</name>
    <dbReference type="NCBI Taxonomy" id="933063"/>
    <lineage>
        <taxon>Bacteria</taxon>
        <taxon>Pseudomonadati</taxon>
        <taxon>Pseudomonadota</taxon>
        <taxon>Alphaproteobacteria</taxon>
        <taxon>Hyphomicrobiales</taxon>
        <taxon>Hyphomicrobiaceae</taxon>
        <taxon>Dichotomicrobium</taxon>
    </lineage>
</organism>
<dbReference type="FunFam" id="2.40.10.10:FF:000001">
    <property type="entry name" value="Periplasmic serine protease DegS"/>
    <property type="match status" value="1"/>
</dbReference>
<feature type="binding site" evidence="8">
    <location>
        <position position="163"/>
    </location>
    <ligand>
        <name>substrate</name>
    </ligand>
</feature>
<dbReference type="Pfam" id="PF13365">
    <property type="entry name" value="Trypsin_2"/>
    <property type="match status" value="1"/>
</dbReference>
<dbReference type="Pfam" id="PF13180">
    <property type="entry name" value="PDZ_2"/>
    <property type="match status" value="2"/>
</dbReference>
<feature type="binding site" evidence="8">
    <location>
        <position position="126"/>
    </location>
    <ligand>
        <name>substrate</name>
    </ligand>
</feature>
<evidence type="ECO:0000256" key="3">
    <source>
        <dbReference type="ARBA" id="ARBA00022729"/>
    </source>
</evidence>
<dbReference type="AlphaFoldDB" id="A0A397Q9Q2"/>
<evidence type="ECO:0000313" key="11">
    <source>
        <dbReference type="EMBL" id="RIA56525.1"/>
    </source>
</evidence>
<dbReference type="InterPro" id="IPR011782">
    <property type="entry name" value="Pept_S1C_Do"/>
</dbReference>
<sequence>MSRAVRLAAVAVIVAFTSAAGVYFAAPDSAQSQRTDPRKALLERQVPQDREQIRLSFAPAVKKAQPAVVNIYVRQRRRVQRSPLFDDPFFRRFFGRDFGIPRRRAQRSLGSGVLVSADGLVVTNYHVIRGRDGRGTDNIDIKVSLADGREYQAEVILEDKQTDLAVLRLQNDDAEEFPHIRFADSDQLEVGDLVLAIGNPFGVGQTVTSGIVSATARTRVGITDYQFFIQTDAAINPGNSGGALVDTDGRLVGINTAIFTRSGGSQGIGFAIPSNMVRVVVESALQGGRVRRPWLGVSLQTVTSELAEGFGLPRPRGALIADIMPDSPAAEAGLEEGDVVLRIDGQQVRDAEALRYRIATKGLGETAEFEIWRNGARRTVRVDLQPPPENPPRKTTKLTGDHPFAGATVENLSPAVAQELRMRETSGVVVRETESYSPARRVGLRPGDVIVEINGARIERVRDLERAVQTRARIWRLAIQRNGEVLRTAIRWS</sequence>
<accession>A0A397Q9Q2</accession>
<keyword evidence="6" id="KW-0720">Serine protease</keyword>
<dbReference type="SMART" id="SM00228">
    <property type="entry name" value="PDZ"/>
    <property type="match status" value="2"/>
</dbReference>
<comment type="caution">
    <text evidence="11">The sequence shown here is derived from an EMBL/GenBank/DDBJ whole genome shotgun (WGS) entry which is preliminary data.</text>
</comment>
<evidence type="ECO:0000313" key="12">
    <source>
        <dbReference type="Proteomes" id="UP000266273"/>
    </source>
</evidence>
<dbReference type="CDD" id="cd10839">
    <property type="entry name" value="cpPDZ1_DegP-like"/>
    <property type="match status" value="1"/>
</dbReference>
<dbReference type="InterPro" id="IPR001940">
    <property type="entry name" value="Peptidase_S1C"/>
</dbReference>
<evidence type="ECO:0000256" key="5">
    <source>
        <dbReference type="ARBA" id="ARBA00022801"/>
    </source>
</evidence>